<gene>
    <name evidence="10" type="ORF">AW171_hschr84997</name>
</gene>
<dbReference type="GeneID" id="28726303"/>
<evidence type="ECO:0000313" key="10">
    <source>
        <dbReference type="EMBL" id="AMD22929.1"/>
    </source>
</evidence>
<evidence type="ECO:0000313" key="11">
    <source>
        <dbReference type="Proteomes" id="UP000243052"/>
    </source>
</evidence>
<proteinExistence type="predicted"/>
<dbReference type="SMART" id="SM00160">
    <property type="entry name" value="RanBD"/>
    <property type="match status" value="1"/>
</dbReference>
<dbReference type="GO" id="GO:0051028">
    <property type="term" value="P:mRNA transport"/>
    <property type="evidence" value="ECO:0007669"/>
    <property type="project" value="UniProtKB-KW"/>
</dbReference>
<dbReference type="InterPro" id="IPR011993">
    <property type="entry name" value="PH-like_dom_sf"/>
</dbReference>
<evidence type="ECO:0000256" key="8">
    <source>
        <dbReference type="SAM" id="MobiDB-lite"/>
    </source>
</evidence>
<evidence type="ECO:0000256" key="1">
    <source>
        <dbReference type="ARBA" id="ARBA00004567"/>
    </source>
</evidence>
<dbReference type="InterPro" id="IPR015007">
    <property type="entry name" value="NUP2/50/61"/>
</dbReference>
<dbReference type="PANTHER" id="PTHR38697">
    <property type="entry name" value="NUCLEAR PORE COMPLEX PROTEIN SIMILAR TO S. CEREVISIAE NUP2 (EUROFUNG)"/>
    <property type="match status" value="1"/>
</dbReference>
<reference evidence="10 11" key="1">
    <citation type="submission" date="2016-01" db="EMBL/GenBank/DDBJ databases">
        <title>Genome sequence of the yeast Holleya sinecauda.</title>
        <authorList>
            <person name="Dietrich F.S."/>
        </authorList>
    </citation>
    <scope>NUCLEOTIDE SEQUENCE [LARGE SCALE GENOMIC DNA]</scope>
    <source>
        <strain evidence="10 11">ATCC 58844</strain>
    </source>
</reference>
<evidence type="ECO:0000259" key="9">
    <source>
        <dbReference type="PROSITE" id="PS50196"/>
    </source>
</evidence>
<evidence type="ECO:0000256" key="7">
    <source>
        <dbReference type="ARBA" id="ARBA00023242"/>
    </source>
</evidence>
<feature type="domain" description="RanBD1" evidence="9">
    <location>
        <begin position="409"/>
        <end position="542"/>
    </location>
</feature>
<dbReference type="FunFam" id="2.30.29.30:FF:000623">
    <property type="entry name" value="Nucleoporin nup61"/>
    <property type="match status" value="1"/>
</dbReference>
<dbReference type="Pfam" id="PF00638">
    <property type="entry name" value="Ran_BP1"/>
    <property type="match status" value="1"/>
</dbReference>
<dbReference type="PANTHER" id="PTHR38697:SF1">
    <property type="entry name" value="NUCLEAR PORE COMPLEX PROTEIN SIMILAR TO S. CEREVISIAE NUP2 (EUROFUNG)"/>
    <property type="match status" value="1"/>
</dbReference>
<feature type="region of interest" description="Disordered" evidence="8">
    <location>
        <begin position="1"/>
        <end position="55"/>
    </location>
</feature>
<protein>
    <submittedName>
        <fullName evidence="10">HHR160Wp</fullName>
    </submittedName>
</protein>
<keyword evidence="7" id="KW-0539">Nucleus</keyword>
<evidence type="ECO:0000256" key="6">
    <source>
        <dbReference type="ARBA" id="ARBA00023132"/>
    </source>
</evidence>
<dbReference type="InterPro" id="IPR000156">
    <property type="entry name" value="Ran_bind_dom"/>
</dbReference>
<dbReference type="SUPFAM" id="SSF50729">
    <property type="entry name" value="PH domain-like"/>
    <property type="match status" value="1"/>
</dbReference>
<sequence length="542" mass="58737">MSKRIADSQITRETFGNEFESNEATGKPTVASESTLRSRKIAMPKRSANGSSGGAFKNLFSFNKGNSAAKENTETAQSEQNAKIEAVNLQFRDKVVEATKVDPFVDLRPIFEKYKTYMLDISSATPSASAASVESSAHVAAASSDADSESDHEVKVEGPKFVVDKKPTTTGSVFSFGPKKKEVKDSDSESDVEIKGPVFKFDGNVSSDVFKLKKEEDKPAAPATKPTFSFSTGNSEKKAVDEKKNEAVPSFSFGAMGKKDDAPKPAFTFTAPSEKNNEGKSSFAFPGPAEKKNEQKTAFAATAGEKKDTKPSFTFGTSTTENTKPPSFSFGITPKPETSKPPFSFGANPPSFSFGTKKADGDDSKPASNFKFSLPFAQNSATLNTTEKQAESKAPNKVEDHAAEAKESNEEEHAAEPQSNLNMTNGEENEDALFSERAKLMIFDSESQSYKTKGLGELKVLQSKDDKSKVRILCRSEGMGHILLNTNIVKTFTYEPLGPENDDLIKCPVITEGKLETFVIRVKQKADGRKLVNTIASVQDSM</sequence>
<keyword evidence="6" id="KW-0906">Nuclear pore complex</keyword>
<accession>A0A0X8HWW1</accession>
<evidence type="ECO:0000256" key="5">
    <source>
        <dbReference type="ARBA" id="ARBA00023010"/>
    </source>
</evidence>
<feature type="compositionally biased region" description="Basic and acidic residues" evidence="8">
    <location>
        <begin position="235"/>
        <end position="246"/>
    </location>
</feature>
<dbReference type="Pfam" id="PF08911">
    <property type="entry name" value="NUP50"/>
    <property type="match status" value="1"/>
</dbReference>
<dbReference type="PROSITE" id="PS50196">
    <property type="entry name" value="RANBD1"/>
    <property type="match status" value="1"/>
</dbReference>
<comment type="subcellular location">
    <subcellularLocation>
        <location evidence="1">Nucleus</location>
        <location evidence="1">Nuclear pore complex</location>
    </subcellularLocation>
</comment>
<dbReference type="OrthoDB" id="185618at2759"/>
<organism evidence="10 11">
    <name type="scientific">Eremothecium sinecaudum</name>
    <dbReference type="NCBI Taxonomy" id="45286"/>
    <lineage>
        <taxon>Eukaryota</taxon>
        <taxon>Fungi</taxon>
        <taxon>Dikarya</taxon>
        <taxon>Ascomycota</taxon>
        <taxon>Saccharomycotina</taxon>
        <taxon>Saccharomycetes</taxon>
        <taxon>Saccharomycetales</taxon>
        <taxon>Saccharomycetaceae</taxon>
        <taxon>Eremothecium</taxon>
    </lineage>
</organism>
<dbReference type="RefSeq" id="XP_017989925.1">
    <property type="nucleotide sequence ID" value="XM_018134436.1"/>
</dbReference>
<dbReference type="InterPro" id="IPR053074">
    <property type="entry name" value="NPC_Nucleoporin"/>
</dbReference>
<feature type="compositionally biased region" description="Polar residues" evidence="8">
    <location>
        <begin position="311"/>
        <end position="326"/>
    </location>
</feature>
<feature type="region of interest" description="Disordered" evidence="8">
    <location>
        <begin position="130"/>
        <end position="162"/>
    </location>
</feature>
<name>A0A0X8HWW1_9SACH</name>
<dbReference type="STRING" id="45286.A0A0X8HWW1"/>
<evidence type="ECO:0000256" key="4">
    <source>
        <dbReference type="ARBA" id="ARBA00022927"/>
    </source>
</evidence>
<keyword evidence="2" id="KW-0813">Transport</keyword>
<dbReference type="EMBL" id="CP014248">
    <property type="protein sequence ID" value="AMD22929.1"/>
    <property type="molecule type" value="Genomic_DNA"/>
</dbReference>
<dbReference type="AlphaFoldDB" id="A0A0X8HWW1"/>
<dbReference type="Gene3D" id="2.30.29.30">
    <property type="entry name" value="Pleckstrin-homology domain (PH domain)/Phosphotyrosine-binding domain (PTB)"/>
    <property type="match status" value="1"/>
</dbReference>
<feature type="compositionally biased region" description="Basic and acidic residues" evidence="8">
    <location>
        <begin position="388"/>
        <end position="415"/>
    </location>
</feature>
<feature type="compositionally biased region" description="Basic and acidic residues" evidence="8">
    <location>
        <begin position="149"/>
        <end position="162"/>
    </location>
</feature>
<feature type="compositionally biased region" description="Polar residues" evidence="8">
    <location>
        <begin position="417"/>
        <end position="426"/>
    </location>
</feature>
<keyword evidence="11" id="KW-1185">Reference proteome</keyword>
<keyword evidence="3" id="KW-0509">mRNA transport</keyword>
<feature type="region of interest" description="Disordered" evidence="8">
    <location>
        <begin position="213"/>
        <end position="426"/>
    </location>
</feature>
<feature type="compositionally biased region" description="Polar residues" evidence="8">
    <location>
        <begin position="366"/>
        <end position="387"/>
    </location>
</feature>
<evidence type="ECO:0000256" key="3">
    <source>
        <dbReference type="ARBA" id="ARBA00022816"/>
    </source>
</evidence>
<feature type="compositionally biased region" description="Low complexity" evidence="8">
    <location>
        <begin position="130"/>
        <end position="145"/>
    </location>
</feature>
<keyword evidence="4" id="KW-0653">Protein transport</keyword>
<dbReference type="Proteomes" id="UP000243052">
    <property type="component" value="Chromosome viii"/>
</dbReference>
<keyword evidence="5" id="KW-0811">Translocation</keyword>
<dbReference type="GO" id="GO:0005643">
    <property type="term" value="C:nuclear pore"/>
    <property type="evidence" value="ECO:0007669"/>
    <property type="project" value="UniProtKB-SubCell"/>
</dbReference>
<dbReference type="GO" id="GO:0015031">
    <property type="term" value="P:protein transport"/>
    <property type="evidence" value="ECO:0007669"/>
    <property type="project" value="UniProtKB-KW"/>
</dbReference>
<evidence type="ECO:0000256" key="2">
    <source>
        <dbReference type="ARBA" id="ARBA00022448"/>
    </source>
</evidence>